<accession>A0A235ESZ0</accession>
<keyword evidence="1" id="KW-0812">Transmembrane</keyword>
<feature type="domain" description="Type IV pilin Tt1218-like" evidence="2">
    <location>
        <begin position="38"/>
        <end position="110"/>
    </location>
</feature>
<gene>
    <name evidence="3" type="primary">pilV</name>
    <name evidence="3" type="ORF">CBY09_01415</name>
</gene>
<dbReference type="OrthoDB" id="8850705at2"/>
<organism evidence="3 4">
    <name type="scientific">Acidovorax kalamii</name>
    <dbReference type="NCBI Taxonomy" id="2004485"/>
    <lineage>
        <taxon>Bacteria</taxon>
        <taxon>Pseudomonadati</taxon>
        <taxon>Pseudomonadota</taxon>
        <taxon>Betaproteobacteria</taxon>
        <taxon>Burkholderiales</taxon>
        <taxon>Comamonadaceae</taxon>
        <taxon>Acidovorax</taxon>
    </lineage>
</organism>
<sequence>MLQLKTAKSTQVQGGFSLMEALVAIVVMTLGILGILGMQMRTLTDTQGGVRRAQAIRFIEDLGERLENSPDALNNLDAYKVALTDALPTDTSDCCSSAACTPSALAACDIRLWRLRVDQTLPGAKMAVFTPQGGPRQLGVLIGWNENRYNQNGQSFSASDVSTLIAPLSVSGTDSNGAAVSCPANFTCHLQYIQPTQRCTPGDVAGTLYCPN</sequence>
<evidence type="ECO:0000256" key="1">
    <source>
        <dbReference type="SAM" id="Phobius"/>
    </source>
</evidence>
<dbReference type="RefSeq" id="WP_094285651.1">
    <property type="nucleotide sequence ID" value="NZ_NOIG01000001.1"/>
</dbReference>
<dbReference type="Pfam" id="PF22150">
    <property type="entry name" value="Tt1218-like"/>
    <property type="match status" value="1"/>
</dbReference>
<dbReference type="InterPro" id="IPR013362">
    <property type="entry name" value="Pilus_4_PilV"/>
</dbReference>
<dbReference type="NCBIfam" id="TIGR02523">
    <property type="entry name" value="type_IV_pilV"/>
    <property type="match status" value="1"/>
</dbReference>
<keyword evidence="1" id="KW-0472">Membrane</keyword>
<proteinExistence type="predicted"/>
<name>A0A235ESZ0_9BURK</name>
<evidence type="ECO:0000259" key="2">
    <source>
        <dbReference type="Pfam" id="PF22150"/>
    </source>
</evidence>
<feature type="transmembrane region" description="Helical" evidence="1">
    <location>
        <begin position="12"/>
        <end position="36"/>
    </location>
</feature>
<reference evidence="3 4" key="1">
    <citation type="submission" date="2017-07" db="EMBL/GenBank/DDBJ databases">
        <title>Acidovorax KNDSW TSA 6 genome sequence and assembly.</title>
        <authorList>
            <person name="Mayilraj S."/>
        </authorList>
    </citation>
    <scope>NUCLEOTIDE SEQUENCE [LARGE SCALE GENOMIC DNA]</scope>
    <source>
        <strain evidence="3 4">KNDSW-TSA6</strain>
    </source>
</reference>
<dbReference type="EMBL" id="NOIG01000001">
    <property type="protein sequence ID" value="OYD52176.1"/>
    <property type="molecule type" value="Genomic_DNA"/>
</dbReference>
<keyword evidence="4" id="KW-1185">Reference proteome</keyword>
<dbReference type="Proteomes" id="UP000215441">
    <property type="component" value="Unassembled WGS sequence"/>
</dbReference>
<dbReference type="AlphaFoldDB" id="A0A235ESZ0"/>
<evidence type="ECO:0000313" key="3">
    <source>
        <dbReference type="EMBL" id="OYD52176.1"/>
    </source>
</evidence>
<dbReference type="InterPro" id="IPR054402">
    <property type="entry name" value="Tt1218-like_dom"/>
</dbReference>
<evidence type="ECO:0000313" key="4">
    <source>
        <dbReference type="Proteomes" id="UP000215441"/>
    </source>
</evidence>
<comment type="caution">
    <text evidence="3">The sequence shown here is derived from an EMBL/GenBank/DDBJ whole genome shotgun (WGS) entry which is preliminary data.</text>
</comment>
<keyword evidence="1" id="KW-1133">Transmembrane helix</keyword>
<protein>
    <submittedName>
        <fullName evidence="3">Type IV pilus modification protein PilV</fullName>
    </submittedName>
</protein>